<dbReference type="EMBL" id="JACIFU010000001">
    <property type="protein sequence ID" value="MBB4172940.1"/>
    <property type="molecule type" value="Genomic_DNA"/>
</dbReference>
<evidence type="ECO:0000313" key="2">
    <source>
        <dbReference type="Proteomes" id="UP000565745"/>
    </source>
</evidence>
<comment type="caution">
    <text evidence="1">The sequence shown here is derived from an EMBL/GenBank/DDBJ whole genome shotgun (WGS) entry which is preliminary data.</text>
</comment>
<proteinExistence type="predicted"/>
<reference evidence="1 2" key="1">
    <citation type="submission" date="2020-08" db="EMBL/GenBank/DDBJ databases">
        <title>Genomic Encyclopedia of Type Strains, Phase IV (KMG-IV): sequencing the most valuable type-strain genomes for metagenomic binning, comparative biology and taxonomic classification.</title>
        <authorList>
            <person name="Goeker M."/>
        </authorList>
    </citation>
    <scope>NUCLEOTIDE SEQUENCE [LARGE SCALE GENOMIC DNA]</scope>
    <source>
        <strain evidence="1 2">DSM 101015</strain>
    </source>
</reference>
<dbReference type="Proteomes" id="UP000565745">
    <property type="component" value="Unassembled WGS sequence"/>
</dbReference>
<protein>
    <submittedName>
        <fullName evidence="1">Uncharacterized protein</fullName>
    </submittedName>
</protein>
<accession>A0A7W6Q2C7</accession>
<keyword evidence="2" id="KW-1185">Reference proteome</keyword>
<sequence>MRYTGSLVTSVFGLVHGTLSCTRMPAALDGNYVTGKVINEVRPEL</sequence>
<gene>
    <name evidence="1" type="ORF">GGR93_000701</name>
</gene>
<evidence type="ECO:0000313" key="1">
    <source>
        <dbReference type="EMBL" id="MBB4172940.1"/>
    </source>
</evidence>
<name>A0A7W6Q2C7_9RHOB</name>
<organism evidence="1 2">
    <name type="scientific">Sulfitobacter noctilucicola</name>
    <dbReference type="NCBI Taxonomy" id="1342301"/>
    <lineage>
        <taxon>Bacteria</taxon>
        <taxon>Pseudomonadati</taxon>
        <taxon>Pseudomonadota</taxon>
        <taxon>Alphaproteobacteria</taxon>
        <taxon>Rhodobacterales</taxon>
        <taxon>Roseobacteraceae</taxon>
        <taxon>Sulfitobacter</taxon>
    </lineage>
</organism>
<dbReference type="PROSITE" id="PS51257">
    <property type="entry name" value="PROKAR_LIPOPROTEIN"/>
    <property type="match status" value="1"/>
</dbReference>
<dbReference type="AlphaFoldDB" id="A0A7W6Q2C7"/>